<keyword evidence="7 10" id="KW-0119">Carbohydrate metabolism</keyword>
<dbReference type="GO" id="GO:0005975">
    <property type="term" value="P:carbohydrate metabolic process"/>
    <property type="evidence" value="ECO:0007669"/>
    <property type="project" value="InterPro"/>
</dbReference>
<dbReference type="RefSeq" id="WP_097839356.1">
    <property type="nucleotide sequence ID" value="NZ_NMTY01000012.1"/>
</dbReference>
<dbReference type="Proteomes" id="UP000220005">
    <property type="component" value="Unassembled WGS sequence"/>
</dbReference>
<gene>
    <name evidence="11" type="primary">malQ</name>
    <name evidence="11" type="ORF">CGS58_06460</name>
</gene>
<comment type="similarity">
    <text evidence="2 10">Belongs to the disproportionating enzyme family.</text>
</comment>
<evidence type="ECO:0000256" key="3">
    <source>
        <dbReference type="ARBA" id="ARBA00012560"/>
    </source>
</evidence>
<evidence type="ECO:0000256" key="8">
    <source>
        <dbReference type="ARBA" id="ARBA00031423"/>
    </source>
</evidence>
<dbReference type="NCBIfam" id="TIGR00217">
    <property type="entry name" value="malQ"/>
    <property type="match status" value="1"/>
</dbReference>
<evidence type="ECO:0000256" key="9">
    <source>
        <dbReference type="ARBA" id="ARBA00031501"/>
    </source>
</evidence>
<protein>
    <recommendedName>
        <fullName evidence="4 10">4-alpha-glucanotransferase</fullName>
        <ecNumber evidence="3 10">2.4.1.25</ecNumber>
    </recommendedName>
    <alternativeName>
        <fullName evidence="8 10">Amylomaltase</fullName>
    </alternativeName>
    <alternativeName>
        <fullName evidence="9 10">Disproportionating enzyme</fullName>
    </alternativeName>
</protein>
<dbReference type="Pfam" id="PF02446">
    <property type="entry name" value="Glyco_hydro_77"/>
    <property type="match status" value="1"/>
</dbReference>
<evidence type="ECO:0000256" key="5">
    <source>
        <dbReference type="ARBA" id="ARBA00022676"/>
    </source>
</evidence>
<dbReference type="NCBIfam" id="NF011080">
    <property type="entry name" value="PRK14508.1-3"/>
    <property type="match status" value="1"/>
</dbReference>
<proteinExistence type="inferred from homology"/>
<dbReference type="InterPro" id="IPR003385">
    <property type="entry name" value="Glyco_hydro_77"/>
</dbReference>
<evidence type="ECO:0000256" key="2">
    <source>
        <dbReference type="ARBA" id="ARBA00005684"/>
    </source>
</evidence>
<dbReference type="PANTHER" id="PTHR32438:SF5">
    <property type="entry name" value="4-ALPHA-GLUCANOTRANSFERASE DPE1, CHLOROPLASTIC_AMYLOPLASTIC"/>
    <property type="match status" value="1"/>
</dbReference>
<dbReference type="GO" id="GO:0004134">
    <property type="term" value="F:4-alpha-glucanotransferase activity"/>
    <property type="evidence" value="ECO:0007669"/>
    <property type="project" value="UniProtKB-EC"/>
</dbReference>
<evidence type="ECO:0000256" key="4">
    <source>
        <dbReference type="ARBA" id="ARBA00020295"/>
    </source>
</evidence>
<evidence type="ECO:0000313" key="12">
    <source>
        <dbReference type="Proteomes" id="UP000220005"/>
    </source>
</evidence>
<dbReference type="AlphaFoldDB" id="A0A2A7ARM0"/>
<evidence type="ECO:0000256" key="6">
    <source>
        <dbReference type="ARBA" id="ARBA00022679"/>
    </source>
</evidence>
<dbReference type="SUPFAM" id="SSF51445">
    <property type="entry name" value="(Trans)glycosidases"/>
    <property type="match status" value="1"/>
</dbReference>
<dbReference type="EMBL" id="NMTY01000012">
    <property type="protein sequence ID" value="PDX81712.1"/>
    <property type="molecule type" value="Genomic_DNA"/>
</dbReference>
<evidence type="ECO:0000313" key="11">
    <source>
        <dbReference type="EMBL" id="PDX81712.1"/>
    </source>
</evidence>
<comment type="caution">
    <text evidence="11">The sequence shown here is derived from an EMBL/GenBank/DDBJ whole genome shotgun (WGS) entry which is preliminary data.</text>
</comment>
<evidence type="ECO:0000256" key="7">
    <source>
        <dbReference type="ARBA" id="ARBA00023277"/>
    </source>
</evidence>
<evidence type="ECO:0000256" key="10">
    <source>
        <dbReference type="RuleBase" id="RU361207"/>
    </source>
</evidence>
<name>A0A2A7ARM0_9FIRM</name>
<keyword evidence="6 10" id="KW-0808">Transferase</keyword>
<evidence type="ECO:0000256" key="1">
    <source>
        <dbReference type="ARBA" id="ARBA00000439"/>
    </source>
</evidence>
<dbReference type="EC" id="2.4.1.25" evidence="3 10"/>
<dbReference type="Gene3D" id="3.20.20.80">
    <property type="entry name" value="Glycosidases"/>
    <property type="match status" value="1"/>
</dbReference>
<comment type="catalytic activity">
    <reaction evidence="1 10">
        <text>Transfers a segment of a (1-&gt;4)-alpha-D-glucan to a new position in an acceptor, which may be glucose or a (1-&gt;4)-alpha-D-glucan.</text>
        <dbReference type="EC" id="2.4.1.25"/>
    </reaction>
</comment>
<keyword evidence="5 10" id="KW-0328">Glycosyltransferase</keyword>
<accession>A0A2A7ARM0</accession>
<reference evidence="11 12" key="1">
    <citation type="journal article" date="2017" name="Front. Microbiol.">
        <title>New Insights into the Diversity of the Genus Faecalibacterium.</title>
        <authorList>
            <person name="Benevides L."/>
            <person name="Burman S."/>
            <person name="Martin R."/>
            <person name="Robert V."/>
            <person name="Thomas M."/>
            <person name="Miquel S."/>
            <person name="Chain F."/>
            <person name="Sokol H."/>
            <person name="Bermudez-Humaran L.G."/>
            <person name="Morrison M."/>
            <person name="Langella P."/>
            <person name="Azevedo V.A."/>
            <person name="Chatel J.M."/>
            <person name="Soares S."/>
        </authorList>
    </citation>
    <scope>NUCLEOTIDE SEQUENCE [LARGE SCALE GENOMIC DNA]</scope>
    <source>
        <strain evidence="11 12">CNCM I 4575</strain>
    </source>
</reference>
<sequence length="490" mass="54112">MRASGILMPVFSLPGPFGIGTLGQEAFAFVDFLARAKQTYWQILPIGPTGYGDSPYQSFSAFAGNPYFIDFRALADEGWLLPGEVPAAAPVGSIDYGALYNQRPVILQKAAARLLAAPTVAYTEFCTAQDFWLDDYALFMAIKAQQGQAGLADWPDALRTRDPSALAAARVRMADAVDYYKAVQFFFFTQWNALKAYANGKGILLVGDIPIYVSPDSSDLWTRPELFQTDGQVHLTHVAGCPPDAFAADGQLWGNPLYDWPRHEAEHFAWWKRRMKHATSIYDVVRIDHFRGFESYYSIPAGNTTAAGGHWEKGPDQAFIDAMHETLGQGGIIAEDLGYLTPEVKTMLAASGYPGMKIMQFAFDRREPGNYLPHTYTKNSVVYTGTHDNVTTEGWKESASPEDVHYACRYLRCEPDDLTEAMIAACLSCVSDMAIVPMADWLHLGAEARINTPSTQGANWQWRLATPLTGLLADHIADLTVLYDRAPAAE</sequence>
<organism evidence="11 12">
    <name type="scientific">Faecalibacterium prausnitzii</name>
    <dbReference type="NCBI Taxonomy" id="853"/>
    <lineage>
        <taxon>Bacteria</taxon>
        <taxon>Bacillati</taxon>
        <taxon>Bacillota</taxon>
        <taxon>Clostridia</taxon>
        <taxon>Eubacteriales</taxon>
        <taxon>Oscillospiraceae</taxon>
        <taxon>Faecalibacterium</taxon>
    </lineage>
</organism>
<dbReference type="PANTHER" id="PTHR32438">
    <property type="entry name" value="4-ALPHA-GLUCANOTRANSFERASE DPE1, CHLOROPLASTIC/AMYLOPLASTIC"/>
    <property type="match status" value="1"/>
</dbReference>
<dbReference type="InterPro" id="IPR017853">
    <property type="entry name" value="GH"/>
</dbReference>